<evidence type="ECO:0000259" key="6">
    <source>
        <dbReference type="Pfam" id="PF03936"/>
    </source>
</evidence>
<dbReference type="HOGENOM" id="CLU_003125_7_0_1"/>
<dbReference type="InterPro" id="IPR044814">
    <property type="entry name" value="Terpene_cyclase_plant_C1"/>
</dbReference>
<dbReference type="FunFam" id="1.10.600.10:FF:000007">
    <property type="entry name" value="Isoprene synthase, chloroplastic"/>
    <property type="match status" value="1"/>
</dbReference>
<feature type="region of interest" description="Disordered" evidence="4">
    <location>
        <begin position="1"/>
        <end position="22"/>
    </location>
</feature>
<dbReference type="GO" id="GO:0016102">
    <property type="term" value="P:diterpenoid biosynthetic process"/>
    <property type="evidence" value="ECO:0007669"/>
    <property type="project" value="InterPro"/>
</dbReference>
<evidence type="ECO:0000256" key="4">
    <source>
        <dbReference type="SAM" id="MobiDB-lite"/>
    </source>
</evidence>
<dbReference type="CDD" id="cd00684">
    <property type="entry name" value="Terpene_cyclase_plant_C1"/>
    <property type="match status" value="1"/>
</dbReference>
<dbReference type="EnsemblPlants" id="OB03G27700.1">
    <property type="protein sequence ID" value="OB03G27700.1"/>
    <property type="gene ID" value="OB03G27700"/>
</dbReference>
<accession>J3LNZ4</accession>
<dbReference type="InterPro" id="IPR001906">
    <property type="entry name" value="Terpene_synth_N"/>
</dbReference>
<dbReference type="AlphaFoldDB" id="J3LNZ4"/>
<dbReference type="eggNOG" id="ENOG502QUCN">
    <property type="taxonomic scope" value="Eukaryota"/>
</dbReference>
<reference evidence="7" key="1">
    <citation type="journal article" date="2013" name="Nat. Commun.">
        <title>Whole-genome sequencing of Oryza brachyantha reveals mechanisms underlying Oryza genome evolution.</title>
        <authorList>
            <person name="Chen J."/>
            <person name="Huang Q."/>
            <person name="Gao D."/>
            <person name="Wang J."/>
            <person name="Lang Y."/>
            <person name="Liu T."/>
            <person name="Li B."/>
            <person name="Bai Z."/>
            <person name="Luis Goicoechea J."/>
            <person name="Liang C."/>
            <person name="Chen C."/>
            <person name="Zhang W."/>
            <person name="Sun S."/>
            <person name="Liao Y."/>
            <person name="Zhang X."/>
            <person name="Yang L."/>
            <person name="Song C."/>
            <person name="Wang M."/>
            <person name="Shi J."/>
            <person name="Liu G."/>
            <person name="Liu J."/>
            <person name="Zhou H."/>
            <person name="Zhou W."/>
            <person name="Yu Q."/>
            <person name="An N."/>
            <person name="Chen Y."/>
            <person name="Cai Q."/>
            <person name="Wang B."/>
            <person name="Liu B."/>
            <person name="Min J."/>
            <person name="Huang Y."/>
            <person name="Wu H."/>
            <person name="Li Z."/>
            <person name="Zhang Y."/>
            <person name="Yin Y."/>
            <person name="Song W."/>
            <person name="Jiang J."/>
            <person name="Jackson S.A."/>
            <person name="Wing R.A."/>
            <person name="Wang J."/>
            <person name="Chen M."/>
        </authorList>
    </citation>
    <scope>NUCLEOTIDE SEQUENCE [LARGE SCALE GENOMIC DNA]</scope>
    <source>
        <strain evidence="7">cv. IRGC 101232</strain>
    </source>
</reference>
<evidence type="ECO:0000256" key="3">
    <source>
        <dbReference type="ARBA" id="ARBA00022723"/>
    </source>
</evidence>
<evidence type="ECO:0000256" key="1">
    <source>
        <dbReference type="ARBA" id="ARBA00001936"/>
    </source>
</evidence>
<evidence type="ECO:0000256" key="2">
    <source>
        <dbReference type="ARBA" id="ARBA00001946"/>
    </source>
</evidence>
<dbReference type="Pfam" id="PF03936">
    <property type="entry name" value="Terpene_synth_C"/>
    <property type="match status" value="1"/>
</dbReference>
<dbReference type="SFLD" id="SFLDG01019">
    <property type="entry name" value="Terpene_Cyclase_Like_1_C_Termi"/>
    <property type="match status" value="1"/>
</dbReference>
<keyword evidence="8" id="KW-1185">Reference proteome</keyword>
<evidence type="ECO:0008006" key="9">
    <source>
        <dbReference type="Google" id="ProtNLM"/>
    </source>
</evidence>
<evidence type="ECO:0000259" key="5">
    <source>
        <dbReference type="Pfam" id="PF01397"/>
    </source>
</evidence>
<dbReference type="SUPFAM" id="SSF48576">
    <property type="entry name" value="Terpenoid synthases"/>
    <property type="match status" value="1"/>
</dbReference>
<dbReference type="SFLD" id="SFLDS00005">
    <property type="entry name" value="Isoprenoid_Synthase_Type_I"/>
    <property type="match status" value="1"/>
</dbReference>
<dbReference type="InterPro" id="IPR008949">
    <property type="entry name" value="Isoprenoid_synthase_dom_sf"/>
</dbReference>
<dbReference type="GO" id="GO:0010333">
    <property type="term" value="F:terpene synthase activity"/>
    <property type="evidence" value="ECO:0007669"/>
    <property type="project" value="InterPro"/>
</dbReference>
<evidence type="ECO:0000313" key="7">
    <source>
        <dbReference type="EnsemblPlants" id="OB03G27700.1"/>
    </source>
</evidence>
<proteinExistence type="predicted"/>
<protein>
    <recommendedName>
        <fullName evidence="9">Terpene synthase</fullName>
    </recommendedName>
</protein>
<feature type="domain" description="Terpene synthase metal-binding" evidence="6">
    <location>
        <begin position="265"/>
        <end position="502"/>
    </location>
</feature>
<dbReference type="STRING" id="4533.J3LNZ4"/>
<dbReference type="PANTHER" id="PTHR31225:SF63">
    <property type="entry name" value="BETA-SELINENE SYNTHASE"/>
    <property type="match status" value="1"/>
</dbReference>
<dbReference type="Gramene" id="OB03G27700.1">
    <property type="protein sequence ID" value="OB03G27700.1"/>
    <property type="gene ID" value="OB03G27700"/>
</dbReference>
<dbReference type="InterPro" id="IPR005630">
    <property type="entry name" value="Terpene_synthase_metal-bd"/>
</dbReference>
<dbReference type="PANTHER" id="PTHR31225">
    <property type="entry name" value="OS04G0344100 PROTEIN-RELATED"/>
    <property type="match status" value="1"/>
</dbReference>
<reference evidence="7" key="2">
    <citation type="submission" date="2013-04" db="UniProtKB">
        <authorList>
            <consortium name="EnsemblPlants"/>
        </authorList>
    </citation>
    <scope>IDENTIFICATION</scope>
</reference>
<name>J3LNZ4_ORYBR</name>
<dbReference type="Gene3D" id="1.10.600.10">
    <property type="entry name" value="Farnesyl Diphosphate Synthase"/>
    <property type="match status" value="1"/>
</dbReference>
<sequence length="563" mass="63506">MATGMKAAVKQPEDVNGSGGDDVPFDPSMWRDYFITYTAPLSQARTEEWMRARAETLTGEVRRTMLDVAGDANDDSSAAAMLVDTLERLGLDGHFRQEIGAAMGRLCREVASDRDDLHTVALRFRLLRQHGLRVSADVFDKFREGSGDFSPSLRNDSRGLLSLYNAAHTATPNEASLNYAIAFARRHLEAMKDELTPPMAKQVSRALDIPLPRFPRRHETMNYLAEYEKEDEHNSMLLELARLDFDLARSLHLKELKTLSMWWRELYDSVKLSYARDRLVESYLWICGVFHEEDYSRARIMFAKFFGLLSLMDDTYDVHATLDECFKLNEAIQRWDESAVSILPKYLRVFYIKLLNNFNELEDSLEPHEKYRISYTRNAFKLSSEYYLREAKWSNENYAPSFAEQLEVSSMSSYPLLAPAMLMGVGDDGVATAEAFEWAAAVPDMISASGEVARFLNDIASHVVRKSKKDVPSTVECYMAEHGGGGEGAVAAVAALAERAWRTINRAFLEMDPSLLPAARLIVNLTKMLEVIYLGGGDVYTFGDGLKGLISSLFLKPAIVYTQ</sequence>
<dbReference type="InterPro" id="IPR008930">
    <property type="entry name" value="Terpenoid_cyclase/PrenylTrfase"/>
</dbReference>
<dbReference type="GO" id="GO:0000287">
    <property type="term" value="F:magnesium ion binding"/>
    <property type="evidence" value="ECO:0007669"/>
    <property type="project" value="InterPro"/>
</dbReference>
<dbReference type="InterPro" id="IPR050148">
    <property type="entry name" value="Terpene_synthase-like"/>
</dbReference>
<dbReference type="InterPro" id="IPR036965">
    <property type="entry name" value="Terpene_synth_N_sf"/>
</dbReference>
<dbReference type="OMA" id="VECYAKE"/>
<dbReference type="Proteomes" id="UP000006038">
    <property type="component" value="Chromosome 3"/>
</dbReference>
<dbReference type="Gene3D" id="1.50.10.130">
    <property type="entry name" value="Terpene synthase, N-terminal domain"/>
    <property type="match status" value="1"/>
</dbReference>
<feature type="domain" description="Terpene synthase N-terminal" evidence="5">
    <location>
        <begin position="29"/>
        <end position="207"/>
    </location>
</feature>
<keyword evidence="3" id="KW-0479">Metal-binding</keyword>
<comment type="cofactor">
    <cofactor evidence="1">
        <name>Mn(2+)</name>
        <dbReference type="ChEBI" id="CHEBI:29035"/>
    </cofactor>
</comment>
<organism evidence="7">
    <name type="scientific">Oryza brachyantha</name>
    <name type="common">malo sina</name>
    <dbReference type="NCBI Taxonomy" id="4533"/>
    <lineage>
        <taxon>Eukaryota</taxon>
        <taxon>Viridiplantae</taxon>
        <taxon>Streptophyta</taxon>
        <taxon>Embryophyta</taxon>
        <taxon>Tracheophyta</taxon>
        <taxon>Spermatophyta</taxon>
        <taxon>Magnoliopsida</taxon>
        <taxon>Liliopsida</taxon>
        <taxon>Poales</taxon>
        <taxon>Poaceae</taxon>
        <taxon>BOP clade</taxon>
        <taxon>Oryzoideae</taxon>
        <taxon>Oryzeae</taxon>
        <taxon>Oryzinae</taxon>
        <taxon>Oryza</taxon>
    </lineage>
</organism>
<dbReference type="Pfam" id="PF01397">
    <property type="entry name" value="Terpene_synth"/>
    <property type="match status" value="1"/>
</dbReference>
<dbReference type="InterPro" id="IPR034741">
    <property type="entry name" value="Terpene_cyclase-like_1_C"/>
</dbReference>
<comment type="cofactor">
    <cofactor evidence="2">
        <name>Mg(2+)</name>
        <dbReference type="ChEBI" id="CHEBI:18420"/>
    </cofactor>
</comment>
<evidence type="ECO:0000313" key="8">
    <source>
        <dbReference type="Proteomes" id="UP000006038"/>
    </source>
</evidence>
<dbReference type="SUPFAM" id="SSF48239">
    <property type="entry name" value="Terpenoid cyclases/Protein prenyltransferases"/>
    <property type="match status" value="1"/>
</dbReference>